<proteinExistence type="predicted"/>
<evidence type="ECO:0000313" key="1">
    <source>
        <dbReference type="EMBL" id="CDW38483.1"/>
    </source>
</evidence>
<protein>
    <submittedName>
        <fullName evidence="1">Uncharacterized protein</fullName>
    </submittedName>
</protein>
<dbReference type="EMBL" id="HACA01021122">
    <property type="protein sequence ID" value="CDW38483.1"/>
    <property type="molecule type" value="Transcribed_RNA"/>
</dbReference>
<dbReference type="AlphaFoldDB" id="A0A0K2UJR9"/>
<name>A0A0K2UJR9_LEPSM</name>
<accession>A0A0K2UJR9</accession>
<sequence length="69" mass="8284">FHPFFMTQWLPHPRIEVRTRLLFMTQWQLLAARESRIRSVLHIPMANTSVGRKQGSHLSFMMGWLHLVR</sequence>
<organism evidence="1">
    <name type="scientific">Lepeophtheirus salmonis</name>
    <name type="common">Salmon louse</name>
    <name type="synonym">Caligus salmonis</name>
    <dbReference type="NCBI Taxonomy" id="72036"/>
    <lineage>
        <taxon>Eukaryota</taxon>
        <taxon>Metazoa</taxon>
        <taxon>Ecdysozoa</taxon>
        <taxon>Arthropoda</taxon>
        <taxon>Crustacea</taxon>
        <taxon>Multicrustacea</taxon>
        <taxon>Hexanauplia</taxon>
        <taxon>Copepoda</taxon>
        <taxon>Siphonostomatoida</taxon>
        <taxon>Caligidae</taxon>
        <taxon>Lepeophtheirus</taxon>
    </lineage>
</organism>
<reference evidence="1" key="1">
    <citation type="submission" date="2014-05" db="EMBL/GenBank/DDBJ databases">
        <authorList>
            <person name="Chronopoulou M."/>
        </authorList>
    </citation>
    <scope>NUCLEOTIDE SEQUENCE</scope>
    <source>
        <tissue evidence="1">Whole organism</tissue>
    </source>
</reference>
<feature type="non-terminal residue" evidence="1">
    <location>
        <position position="1"/>
    </location>
</feature>